<dbReference type="Pfam" id="PF04993">
    <property type="entry name" value="TfoX_N"/>
    <property type="match status" value="1"/>
</dbReference>
<dbReference type="SUPFAM" id="SSF159894">
    <property type="entry name" value="YgaC/TfoX-N like"/>
    <property type="match status" value="1"/>
</dbReference>
<name>A0ABW3ZDS4_9RHOB</name>
<keyword evidence="3" id="KW-1185">Reference proteome</keyword>
<dbReference type="Proteomes" id="UP001597135">
    <property type="component" value="Unassembled WGS sequence"/>
</dbReference>
<gene>
    <name evidence="2" type="ORF">ACFQ4E_02570</name>
</gene>
<protein>
    <submittedName>
        <fullName evidence="2">TfoX/Sxy family protein</fullName>
    </submittedName>
</protein>
<dbReference type="EMBL" id="JBHTMU010000003">
    <property type="protein sequence ID" value="MFD1341294.1"/>
    <property type="molecule type" value="Genomic_DNA"/>
</dbReference>
<evidence type="ECO:0000259" key="1">
    <source>
        <dbReference type="Pfam" id="PF04993"/>
    </source>
</evidence>
<evidence type="ECO:0000313" key="3">
    <source>
        <dbReference type="Proteomes" id="UP001597135"/>
    </source>
</evidence>
<proteinExistence type="predicted"/>
<evidence type="ECO:0000313" key="2">
    <source>
        <dbReference type="EMBL" id="MFD1341294.1"/>
    </source>
</evidence>
<reference evidence="3" key="1">
    <citation type="journal article" date="2019" name="Int. J. Syst. Evol. Microbiol.">
        <title>The Global Catalogue of Microorganisms (GCM) 10K type strain sequencing project: providing services to taxonomists for standard genome sequencing and annotation.</title>
        <authorList>
            <consortium name="The Broad Institute Genomics Platform"/>
            <consortium name="The Broad Institute Genome Sequencing Center for Infectious Disease"/>
            <person name="Wu L."/>
            <person name="Ma J."/>
        </authorList>
    </citation>
    <scope>NUCLEOTIDE SEQUENCE [LARGE SCALE GENOMIC DNA]</scope>
    <source>
        <strain evidence="3">CCUG 62953</strain>
    </source>
</reference>
<comment type="caution">
    <text evidence="2">The sequence shown here is derived from an EMBL/GenBank/DDBJ whole genome shotgun (WGS) entry which is preliminary data.</text>
</comment>
<dbReference type="RefSeq" id="WP_386801353.1">
    <property type="nucleotide sequence ID" value="NZ_JBHTMU010000003.1"/>
</dbReference>
<accession>A0ABW3ZDS4</accession>
<dbReference type="Gene3D" id="3.30.1460.30">
    <property type="entry name" value="YgaC/TfoX-N like chaperone"/>
    <property type="match status" value="1"/>
</dbReference>
<dbReference type="InterPro" id="IPR007076">
    <property type="entry name" value="TfoX_N"/>
</dbReference>
<sequence>MAADPGVLELMRGDLAEVSGIVEKRMFGGLCFMKDGHMLCGAHRDGAMYRVGKPRAAEALALPGVREMGFTGRPMPAFVEVAPEDMDDEGTRAALLALALANVASLPPRG</sequence>
<feature type="domain" description="TfoX N-terminal" evidence="1">
    <location>
        <begin position="15"/>
        <end position="101"/>
    </location>
</feature>
<organism evidence="2 3">
    <name type="scientific">Litorisediminicola beolgyonensis</name>
    <dbReference type="NCBI Taxonomy" id="1173614"/>
    <lineage>
        <taxon>Bacteria</taxon>
        <taxon>Pseudomonadati</taxon>
        <taxon>Pseudomonadota</taxon>
        <taxon>Alphaproteobacteria</taxon>
        <taxon>Rhodobacterales</taxon>
        <taxon>Paracoccaceae</taxon>
        <taxon>Litorisediminicola</taxon>
    </lineage>
</organism>